<evidence type="ECO:0000256" key="1">
    <source>
        <dbReference type="SAM" id="MobiDB-lite"/>
    </source>
</evidence>
<keyword evidence="2" id="KW-0472">Membrane</keyword>
<organism evidence="3 4">
    <name type="scientific">Streptomyces sodiiphilus</name>
    <dbReference type="NCBI Taxonomy" id="226217"/>
    <lineage>
        <taxon>Bacteria</taxon>
        <taxon>Bacillati</taxon>
        <taxon>Actinomycetota</taxon>
        <taxon>Actinomycetes</taxon>
        <taxon>Kitasatosporales</taxon>
        <taxon>Streptomycetaceae</taxon>
        <taxon>Streptomyces</taxon>
    </lineage>
</organism>
<feature type="region of interest" description="Disordered" evidence="1">
    <location>
        <begin position="158"/>
        <end position="180"/>
    </location>
</feature>
<keyword evidence="2" id="KW-1133">Transmembrane helix</keyword>
<evidence type="ECO:0000313" key="3">
    <source>
        <dbReference type="EMBL" id="GAA1905853.1"/>
    </source>
</evidence>
<gene>
    <name evidence="3" type="ORF">GCM10009716_14720</name>
</gene>
<proteinExistence type="predicted"/>
<evidence type="ECO:0008006" key="5">
    <source>
        <dbReference type="Google" id="ProtNLM"/>
    </source>
</evidence>
<name>A0ABN2NYM0_9ACTN</name>
<evidence type="ECO:0000313" key="4">
    <source>
        <dbReference type="Proteomes" id="UP001501303"/>
    </source>
</evidence>
<dbReference type="EMBL" id="BAAAMJ010000010">
    <property type="protein sequence ID" value="GAA1905853.1"/>
    <property type="molecule type" value="Genomic_DNA"/>
</dbReference>
<feature type="transmembrane region" description="Helical" evidence="2">
    <location>
        <begin position="74"/>
        <end position="95"/>
    </location>
</feature>
<keyword evidence="4" id="KW-1185">Reference proteome</keyword>
<accession>A0ABN2NYM0</accession>
<evidence type="ECO:0000256" key="2">
    <source>
        <dbReference type="SAM" id="Phobius"/>
    </source>
</evidence>
<feature type="transmembrane region" description="Helical" evidence="2">
    <location>
        <begin position="107"/>
        <end position="126"/>
    </location>
</feature>
<keyword evidence="2" id="KW-0812">Transmembrane</keyword>
<protein>
    <recommendedName>
        <fullName evidence="5">Integral membrane protein</fullName>
    </recommendedName>
</protein>
<reference evidence="3 4" key="1">
    <citation type="journal article" date="2019" name="Int. J. Syst. Evol. Microbiol.">
        <title>The Global Catalogue of Microorganisms (GCM) 10K type strain sequencing project: providing services to taxonomists for standard genome sequencing and annotation.</title>
        <authorList>
            <consortium name="The Broad Institute Genomics Platform"/>
            <consortium name="The Broad Institute Genome Sequencing Center for Infectious Disease"/>
            <person name="Wu L."/>
            <person name="Ma J."/>
        </authorList>
    </citation>
    <scope>NUCLEOTIDE SEQUENCE [LARGE SCALE GENOMIC DNA]</scope>
    <source>
        <strain evidence="3 4">JCM 13581</strain>
    </source>
</reference>
<dbReference type="Proteomes" id="UP001501303">
    <property type="component" value="Unassembled WGS sequence"/>
</dbReference>
<feature type="transmembrane region" description="Helical" evidence="2">
    <location>
        <begin position="31"/>
        <end position="54"/>
    </location>
</feature>
<comment type="caution">
    <text evidence="3">The sequence shown here is derived from an EMBL/GenBank/DDBJ whole genome shotgun (WGS) entry which is preliminary data.</text>
</comment>
<feature type="compositionally biased region" description="Low complexity" evidence="1">
    <location>
        <begin position="160"/>
        <end position="180"/>
    </location>
</feature>
<sequence>MLPPRRVVPDILPRALPGSSVRGVNRGRRSVAAIAAVMVIGEALALGLLHWVLGLLVDYQQMSLAGLPSSTMSLSAWAGGGLVAGFLLLCAAVLARSAVRDRPPGRWARVALTGAAVLHAVLAALAVGLAGWAVFTVLITVFALLMLVLAVHPQARPDNDGAADPDGPPAAAVAPGPTPA</sequence>
<feature type="transmembrane region" description="Helical" evidence="2">
    <location>
        <begin position="132"/>
        <end position="151"/>
    </location>
</feature>